<dbReference type="PATRIC" id="fig|1379.3.peg.1196"/>
<comment type="caution">
    <text evidence="2">The sequence shown here is derived from an EMBL/GenBank/DDBJ whole genome shotgun (WGS) entry which is preliminary data.</text>
</comment>
<feature type="transmembrane region" description="Helical" evidence="1">
    <location>
        <begin position="207"/>
        <end position="226"/>
    </location>
</feature>
<keyword evidence="1" id="KW-0472">Membrane</keyword>
<keyword evidence="1" id="KW-0812">Transmembrane</keyword>
<feature type="transmembrane region" description="Helical" evidence="1">
    <location>
        <begin position="259"/>
        <end position="281"/>
    </location>
</feature>
<gene>
    <name evidence="2" type="ORF">HMPREF3186_01216</name>
</gene>
<sequence>MKIKENIMKLDKIFIVLGLIVYSSLAFFLGNYSYKLLLVFIGISALIFLITKLHFEPFLSILIVAIILGLFLGLPANKLIDSIEKGTGSLLGHLSLILGLGAMFGKILEELGAVEITAKKMISVFGLKRIQLGLLIAGMCISFSLFFDVSFILVIPIILAVAKELKLDKIYLALPASIGVLTIHALFPPHPSPSIITKTFNLNMAEVFYYGLIVAIPTAFIGGLLLTNSNLVKTRVSSDTKEKNISVLKIENQTMSTSFAILLMLLPVLLITIPTIALGIPNLSETIKGILTIISNPVTALIISLLIAIIELMITKHLRIRSIVPLLSQSLKTIAVVLLINGAAGGLKQVLVDSKVTDEIVRLTNGLNLSPIVISFLVAAILRISLGSATIAAITTLAIVEPLVGTVSYSPVFIMLSITAGSMFCSHVNDPGFWLFKQYLNLDFKTTFKTWTLGTTVSSVIAFIIILFITSFA</sequence>
<evidence type="ECO:0000256" key="1">
    <source>
        <dbReference type="SAM" id="Phobius"/>
    </source>
</evidence>
<dbReference type="PANTHER" id="PTHR30354">
    <property type="entry name" value="GNT FAMILY GLUCONATE TRANSPORTER"/>
    <property type="match status" value="1"/>
</dbReference>
<accession>A0A133ZVC9</accession>
<dbReference type="STRING" id="1379.HMPREF3186_01216"/>
<feature type="transmembrane region" description="Helical" evidence="1">
    <location>
        <begin position="334"/>
        <end position="352"/>
    </location>
</feature>
<dbReference type="Proteomes" id="UP000070355">
    <property type="component" value="Unassembled WGS sequence"/>
</dbReference>
<feature type="transmembrane region" description="Helical" evidence="1">
    <location>
        <begin position="59"/>
        <end position="76"/>
    </location>
</feature>
<dbReference type="Pfam" id="PF02447">
    <property type="entry name" value="GntP_permease"/>
    <property type="match status" value="1"/>
</dbReference>
<feature type="transmembrane region" description="Helical" evidence="1">
    <location>
        <begin position="36"/>
        <end position="53"/>
    </location>
</feature>
<evidence type="ECO:0000313" key="3">
    <source>
        <dbReference type="Proteomes" id="UP000070355"/>
    </source>
</evidence>
<organism evidence="2 3">
    <name type="scientific">Gemella haemolysans</name>
    <dbReference type="NCBI Taxonomy" id="1379"/>
    <lineage>
        <taxon>Bacteria</taxon>
        <taxon>Bacillati</taxon>
        <taxon>Bacillota</taxon>
        <taxon>Bacilli</taxon>
        <taxon>Bacillales</taxon>
        <taxon>Gemellaceae</taxon>
        <taxon>Gemella</taxon>
    </lineage>
</organism>
<dbReference type="EMBL" id="LSDC01000076">
    <property type="protein sequence ID" value="KXB59398.1"/>
    <property type="molecule type" value="Genomic_DNA"/>
</dbReference>
<feature type="transmembrane region" description="Helical" evidence="1">
    <location>
        <begin position="293"/>
        <end position="314"/>
    </location>
</feature>
<reference evidence="3" key="1">
    <citation type="submission" date="2016-01" db="EMBL/GenBank/DDBJ databases">
        <authorList>
            <person name="Mitreva M."/>
            <person name="Pepin K.H."/>
            <person name="Mihindukulasuriya K.A."/>
            <person name="Fulton R."/>
            <person name="Fronick C."/>
            <person name="O'Laughlin M."/>
            <person name="Miner T."/>
            <person name="Herter B."/>
            <person name="Rosa B.A."/>
            <person name="Cordes M."/>
            <person name="Tomlinson C."/>
            <person name="Wollam A."/>
            <person name="Palsikar V.B."/>
            <person name="Mardis E.R."/>
            <person name="Wilson R.K."/>
        </authorList>
    </citation>
    <scope>NUCLEOTIDE SEQUENCE [LARGE SCALE GENOMIC DNA]</scope>
    <source>
        <strain evidence="3">DNF01167</strain>
    </source>
</reference>
<evidence type="ECO:0000313" key="2">
    <source>
        <dbReference type="EMBL" id="KXB59398.1"/>
    </source>
</evidence>
<dbReference type="GO" id="GO:0005886">
    <property type="term" value="C:plasma membrane"/>
    <property type="evidence" value="ECO:0007669"/>
    <property type="project" value="TreeGrafter"/>
</dbReference>
<keyword evidence="1" id="KW-1133">Transmembrane helix</keyword>
<feature type="transmembrane region" description="Helical" evidence="1">
    <location>
        <begin position="412"/>
        <end position="429"/>
    </location>
</feature>
<name>A0A133ZVC9_9BACL</name>
<feature type="transmembrane region" description="Helical" evidence="1">
    <location>
        <begin position="170"/>
        <end position="187"/>
    </location>
</feature>
<dbReference type="AlphaFoldDB" id="A0A133ZVC9"/>
<feature type="transmembrane region" description="Helical" evidence="1">
    <location>
        <begin position="130"/>
        <end position="158"/>
    </location>
</feature>
<feature type="transmembrane region" description="Helical" evidence="1">
    <location>
        <begin position="12"/>
        <end position="29"/>
    </location>
</feature>
<dbReference type="PIRSF" id="PIRSF002746">
    <property type="entry name" value="Gluconate_transporter"/>
    <property type="match status" value="1"/>
</dbReference>
<dbReference type="NCBIfam" id="TIGR00791">
    <property type="entry name" value="gntP"/>
    <property type="match status" value="1"/>
</dbReference>
<protein>
    <submittedName>
        <fullName evidence="2">Transporter, gluconate:H+ symporter family</fullName>
    </submittedName>
</protein>
<dbReference type="GO" id="GO:0015128">
    <property type="term" value="F:gluconate transmembrane transporter activity"/>
    <property type="evidence" value="ECO:0007669"/>
    <property type="project" value="InterPro"/>
</dbReference>
<dbReference type="PANTHER" id="PTHR30354:SF11">
    <property type="entry name" value="PERMEASE"/>
    <property type="match status" value="1"/>
</dbReference>
<dbReference type="InterPro" id="IPR003474">
    <property type="entry name" value="Glcn_transporter"/>
</dbReference>
<proteinExistence type="predicted"/>
<feature type="transmembrane region" description="Helical" evidence="1">
    <location>
        <begin position="449"/>
        <end position="469"/>
    </location>
</feature>